<dbReference type="CDD" id="cd06583">
    <property type="entry name" value="PGRP"/>
    <property type="match status" value="1"/>
</dbReference>
<dbReference type="FunFam" id="3.40.80.10:FF:000002">
    <property type="entry name" value="1,6-anhydro-N-acetylmuramyl-L-alanine amidase"/>
    <property type="match status" value="1"/>
</dbReference>
<dbReference type="Gene3D" id="3.40.80.10">
    <property type="entry name" value="Peptidoglycan recognition protein-like"/>
    <property type="match status" value="1"/>
</dbReference>
<comment type="cofactor">
    <cofactor evidence="2">
        <name>Zn(2+)</name>
        <dbReference type="ChEBI" id="CHEBI:29105"/>
    </cofactor>
</comment>
<accession>A0AAU9BVX8</accession>
<evidence type="ECO:0000256" key="7">
    <source>
        <dbReference type="ARBA" id="ARBA00022723"/>
    </source>
</evidence>
<evidence type="ECO:0000256" key="5">
    <source>
        <dbReference type="ARBA" id="ARBA00011901"/>
    </source>
</evidence>
<dbReference type="EC" id="3.5.1.28" evidence="5"/>
<dbReference type="NCBIfam" id="NF008758">
    <property type="entry name" value="PRK11789.1"/>
    <property type="match status" value="1"/>
</dbReference>
<dbReference type="PANTHER" id="PTHR30417">
    <property type="entry name" value="N-ACETYLMURAMOYL-L-ALANINE AMIDASE AMID"/>
    <property type="match status" value="1"/>
</dbReference>
<dbReference type="KEGG" id="meiy:MIN45_P0107"/>
<keyword evidence="15" id="KW-1185">Reference proteome</keyword>
<feature type="domain" description="N-acetylmuramoyl-L-alanine amidase" evidence="13">
    <location>
        <begin position="19"/>
        <end position="169"/>
    </location>
</feature>
<comment type="subcellular location">
    <subcellularLocation>
        <location evidence="3">Cytoplasm</location>
    </subcellularLocation>
</comment>
<organism evidence="14 15">
    <name type="scientific">Methylomarinovum tepidoasis</name>
    <dbReference type="NCBI Taxonomy" id="2840183"/>
    <lineage>
        <taxon>Bacteria</taxon>
        <taxon>Pseudomonadati</taxon>
        <taxon>Pseudomonadota</taxon>
        <taxon>Gammaproteobacteria</taxon>
        <taxon>Methylococcales</taxon>
        <taxon>Methylothermaceae</taxon>
        <taxon>Methylomarinovum</taxon>
    </lineage>
</organism>
<dbReference type="PANTHER" id="PTHR30417:SF4">
    <property type="entry name" value="1,6-ANHYDRO-N-ACETYLMURAMYL-L-ALANINE AMIDASE AMPD"/>
    <property type="match status" value="1"/>
</dbReference>
<keyword evidence="7" id="KW-0479">Metal-binding</keyword>
<dbReference type="SMART" id="SM00644">
    <property type="entry name" value="Ami_2"/>
    <property type="match status" value="1"/>
</dbReference>
<dbReference type="GO" id="GO:0046872">
    <property type="term" value="F:metal ion binding"/>
    <property type="evidence" value="ECO:0007669"/>
    <property type="project" value="UniProtKB-KW"/>
</dbReference>
<dbReference type="InterPro" id="IPR051206">
    <property type="entry name" value="NAMLAA_amidase_2"/>
</dbReference>
<evidence type="ECO:0000256" key="1">
    <source>
        <dbReference type="ARBA" id="ARBA00001561"/>
    </source>
</evidence>
<reference evidence="15" key="1">
    <citation type="journal article" date="2024" name="Int. J. Syst. Evol. Microbiol.">
        <title>Methylomarinovum tepidoasis sp. nov., a moderately thermophilic methanotroph of the family Methylothermaceae isolated from a deep-sea hydrothermal field.</title>
        <authorList>
            <person name="Hirayama H."/>
            <person name="Takaki Y."/>
            <person name="Abe M."/>
            <person name="Miyazaki M."/>
            <person name="Uematsu K."/>
            <person name="Matsui Y."/>
            <person name="Takai K."/>
        </authorList>
    </citation>
    <scope>NUCLEOTIDE SEQUENCE [LARGE SCALE GENOMIC DNA]</scope>
    <source>
        <strain evidence="15">IN45</strain>
    </source>
</reference>
<dbReference type="GO" id="GO:0009253">
    <property type="term" value="P:peptidoglycan catabolic process"/>
    <property type="evidence" value="ECO:0007669"/>
    <property type="project" value="InterPro"/>
</dbReference>
<keyword evidence="10" id="KW-0961">Cell wall biogenesis/degradation</keyword>
<dbReference type="GO" id="GO:0071555">
    <property type="term" value="P:cell wall organization"/>
    <property type="evidence" value="ECO:0007669"/>
    <property type="project" value="UniProtKB-KW"/>
</dbReference>
<comment type="similarity">
    <text evidence="4">Belongs to the N-acetylmuramoyl-L-alanine amidase 2 family.</text>
</comment>
<evidence type="ECO:0000313" key="14">
    <source>
        <dbReference type="EMBL" id="BCX87740.1"/>
    </source>
</evidence>
<dbReference type="InterPro" id="IPR036505">
    <property type="entry name" value="Amidase/PGRP_sf"/>
</dbReference>
<dbReference type="Proteomes" id="UP001321450">
    <property type="component" value="Chromosome"/>
</dbReference>
<evidence type="ECO:0000256" key="4">
    <source>
        <dbReference type="ARBA" id="ARBA00007553"/>
    </source>
</evidence>
<sequence>MTKLSIEHGWLTPVRRRPSPNQDARPAGEISLVVIHNISLPPGRFGGGHIDALFSNRLDPAADPYFAAIADLKVSAHVLIDRAGEPTQYVPFHRRAWHAGRSCFRGRERCNDFSIGIELEGCDDIPYEEAQYRRLAEIVGLLLERYPGLTPERITGHSDIAPGRKTDPGPAFDWARFHRCLERCRKLS</sequence>
<evidence type="ECO:0000256" key="10">
    <source>
        <dbReference type="ARBA" id="ARBA00023316"/>
    </source>
</evidence>
<dbReference type="GO" id="GO:0009254">
    <property type="term" value="P:peptidoglycan turnover"/>
    <property type="evidence" value="ECO:0007669"/>
    <property type="project" value="TreeGrafter"/>
</dbReference>
<dbReference type="AlphaFoldDB" id="A0AAU9BVX8"/>
<evidence type="ECO:0000256" key="12">
    <source>
        <dbReference type="ARBA" id="ARBA00042615"/>
    </source>
</evidence>
<comment type="catalytic activity">
    <reaction evidence="1">
        <text>Hydrolyzes the link between N-acetylmuramoyl residues and L-amino acid residues in certain cell-wall glycopeptides.</text>
        <dbReference type="EC" id="3.5.1.28"/>
    </reaction>
</comment>
<keyword evidence="8 14" id="KW-0378">Hydrolase</keyword>
<evidence type="ECO:0000256" key="9">
    <source>
        <dbReference type="ARBA" id="ARBA00022833"/>
    </source>
</evidence>
<keyword evidence="9" id="KW-0862">Zinc</keyword>
<evidence type="ECO:0000256" key="6">
    <source>
        <dbReference type="ARBA" id="ARBA00022490"/>
    </source>
</evidence>
<dbReference type="EMBL" id="AP024718">
    <property type="protein sequence ID" value="BCX87740.1"/>
    <property type="molecule type" value="Genomic_DNA"/>
</dbReference>
<evidence type="ECO:0000256" key="11">
    <source>
        <dbReference type="ARBA" id="ARBA00039257"/>
    </source>
</evidence>
<evidence type="ECO:0000313" key="15">
    <source>
        <dbReference type="Proteomes" id="UP001321450"/>
    </source>
</evidence>
<dbReference type="Pfam" id="PF01510">
    <property type="entry name" value="Amidase_2"/>
    <property type="match status" value="1"/>
</dbReference>
<keyword evidence="6" id="KW-0963">Cytoplasm</keyword>
<evidence type="ECO:0000256" key="3">
    <source>
        <dbReference type="ARBA" id="ARBA00004496"/>
    </source>
</evidence>
<name>A0AAU9BVX8_9GAMM</name>
<dbReference type="InterPro" id="IPR002502">
    <property type="entry name" value="Amidase_domain"/>
</dbReference>
<dbReference type="SUPFAM" id="SSF55846">
    <property type="entry name" value="N-acetylmuramoyl-L-alanine amidase-like"/>
    <property type="match status" value="1"/>
</dbReference>
<gene>
    <name evidence="14" type="ORF">MIN45_P0107</name>
</gene>
<dbReference type="GO" id="GO:0008745">
    <property type="term" value="F:N-acetylmuramoyl-L-alanine amidase activity"/>
    <property type="evidence" value="ECO:0007669"/>
    <property type="project" value="UniProtKB-EC"/>
</dbReference>
<proteinExistence type="inferred from homology"/>
<evidence type="ECO:0000256" key="2">
    <source>
        <dbReference type="ARBA" id="ARBA00001947"/>
    </source>
</evidence>
<dbReference type="GO" id="GO:0005737">
    <property type="term" value="C:cytoplasm"/>
    <property type="evidence" value="ECO:0007669"/>
    <property type="project" value="UniProtKB-SubCell"/>
</dbReference>
<protein>
    <recommendedName>
        <fullName evidence="11">1,6-anhydro-N-acetylmuramyl-L-alanine amidase AmpD</fullName>
        <ecNumber evidence="5">3.5.1.28</ecNumber>
    </recommendedName>
    <alternativeName>
        <fullName evidence="12">N-acetylmuramoyl-L-alanine amidase</fullName>
    </alternativeName>
</protein>
<evidence type="ECO:0000259" key="13">
    <source>
        <dbReference type="SMART" id="SM00644"/>
    </source>
</evidence>
<dbReference type="RefSeq" id="WP_286292687.1">
    <property type="nucleotide sequence ID" value="NZ_AP024718.1"/>
</dbReference>
<evidence type="ECO:0000256" key="8">
    <source>
        <dbReference type="ARBA" id="ARBA00022801"/>
    </source>
</evidence>